<feature type="transmembrane region" description="Helical" evidence="7">
    <location>
        <begin position="277"/>
        <end position="298"/>
    </location>
</feature>
<feature type="transmembrane region" description="Helical" evidence="7">
    <location>
        <begin position="148"/>
        <end position="168"/>
    </location>
</feature>
<feature type="transmembrane region" description="Helical" evidence="7">
    <location>
        <begin position="38"/>
        <end position="59"/>
    </location>
</feature>
<dbReference type="PANTHER" id="PTHR43386">
    <property type="entry name" value="OLIGOPEPTIDE TRANSPORT SYSTEM PERMEASE PROTEIN APPC"/>
    <property type="match status" value="1"/>
</dbReference>
<comment type="similarity">
    <text evidence="7">Belongs to the binding-protein-dependent transport system permease family.</text>
</comment>
<keyword evidence="10" id="KW-1185">Reference proteome</keyword>
<dbReference type="Proteomes" id="UP001060336">
    <property type="component" value="Chromosome"/>
</dbReference>
<gene>
    <name evidence="9" type="ORF">NUH88_02365</name>
</gene>
<name>A0A9J7AT87_9PROT</name>
<dbReference type="PROSITE" id="PS50928">
    <property type="entry name" value="ABC_TM1"/>
    <property type="match status" value="1"/>
</dbReference>
<dbReference type="Gene3D" id="1.10.3720.10">
    <property type="entry name" value="MetI-like"/>
    <property type="match status" value="1"/>
</dbReference>
<evidence type="ECO:0000256" key="6">
    <source>
        <dbReference type="ARBA" id="ARBA00023136"/>
    </source>
</evidence>
<dbReference type="CDD" id="cd06261">
    <property type="entry name" value="TM_PBP2"/>
    <property type="match status" value="1"/>
</dbReference>
<evidence type="ECO:0000256" key="4">
    <source>
        <dbReference type="ARBA" id="ARBA00022692"/>
    </source>
</evidence>
<protein>
    <submittedName>
        <fullName evidence="9">ABC transporter permease</fullName>
    </submittedName>
</protein>
<keyword evidence="6 7" id="KW-0472">Membrane</keyword>
<dbReference type="RefSeq" id="WP_257769730.1">
    <property type="nucleotide sequence ID" value="NZ_CP102480.1"/>
</dbReference>
<dbReference type="InterPro" id="IPR050366">
    <property type="entry name" value="BP-dependent_transpt_permease"/>
</dbReference>
<evidence type="ECO:0000256" key="5">
    <source>
        <dbReference type="ARBA" id="ARBA00022989"/>
    </source>
</evidence>
<sequence>MTAVQDDAGLGAAGREKKVAEVETPFRRFLSDFAENKIAVFGAFGVLLVVIIALLGPLISPTDPYDLASVTFMDNLLQPGEKMGSGVTAFLGTDGLGRDMVSAMIYGLRISLGVGIGSGIIALLIGVTFGLSAAYFGGKVDTVIMRVVDIQLSFPAILVALVLLATLGKGVDKIMVALVVVQWAYYARTVRGSALVERRREYIEAATCLGLSKPRVIFRHMLPNCMPPLIVVATMQVAHAISLEATLSFLGLGLPVTEPSLGLLISNGFEYIMSGKYWISVYPGLALLFTIVTINLVGDRLRDVLNPRLQK</sequence>
<dbReference type="Pfam" id="PF12911">
    <property type="entry name" value="OppC_N"/>
    <property type="match status" value="1"/>
</dbReference>
<evidence type="ECO:0000313" key="10">
    <source>
        <dbReference type="Proteomes" id="UP001060336"/>
    </source>
</evidence>
<feature type="domain" description="ABC transmembrane type-1" evidence="8">
    <location>
        <begin position="108"/>
        <end position="298"/>
    </location>
</feature>
<dbReference type="GO" id="GO:0055085">
    <property type="term" value="P:transmembrane transport"/>
    <property type="evidence" value="ECO:0007669"/>
    <property type="project" value="InterPro"/>
</dbReference>
<comment type="subcellular location">
    <subcellularLocation>
        <location evidence="1 7">Cell membrane</location>
        <topology evidence="1 7">Multi-pass membrane protein</topology>
    </subcellularLocation>
</comment>
<evidence type="ECO:0000256" key="3">
    <source>
        <dbReference type="ARBA" id="ARBA00022475"/>
    </source>
</evidence>
<reference evidence="9" key="1">
    <citation type="submission" date="2022-08" db="EMBL/GenBank/DDBJ databases">
        <title>Nisaea acidiphila sp. nov., isolated from a marine algal debris and emended description of the genus Nisaea Urios et al. 2008.</title>
        <authorList>
            <person name="Kwon K."/>
        </authorList>
    </citation>
    <scope>NUCLEOTIDE SEQUENCE</scope>
    <source>
        <strain evidence="9">MEBiC11861</strain>
    </source>
</reference>
<evidence type="ECO:0000256" key="7">
    <source>
        <dbReference type="RuleBase" id="RU363032"/>
    </source>
</evidence>
<evidence type="ECO:0000259" key="8">
    <source>
        <dbReference type="PROSITE" id="PS50928"/>
    </source>
</evidence>
<dbReference type="Pfam" id="PF00528">
    <property type="entry name" value="BPD_transp_1"/>
    <property type="match status" value="1"/>
</dbReference>
<dbReference type="InterPro" id="IPR035906">
    <property type="entry name" value="MetI-like_sf"/>
</dbReference>
<dbReference type="GO" id="GO:0005886">
    <property type="term" value="C:plasma membrane"/>
    <property type="evidence" value="ECO:0007669"/>
    <property type="project" value="UniProtKB-SubCell"/>
</dbReference>
<keyword evidence="5 7" id="KW-1133">Transmembrane helix</keyword>
<dbReference type="InterPro" id="IPR025966">
    <property type="entry name" value="OppC_N"/>
</dbReference>
<accession>A0A9J7AT87</accession>
<dbReference type="EMBL" id="CP102480">
    <property type="protein sequence ID" value="UUX50544.1"/>
    <property type="molecule type" value="Genomic_DNA"/>
</dbReference>
<keyword evidence="3" id="KW-1003">Cell membrane</keyword>
<evidence type="ECO:0000256" key="2">
    <source>
        <dbReference type="ARBA" id="ARBA00022448"/>
    </source>
</evidence>
<dbReference type="InterPro" id="IPR000515">
    <property type="entry name" value="MetI-like"/>
</dbReference>
<proteinExistence type="inferred from homology"/>
<keyword evidence="4 7" id="KW-0812">Transmembrane</keyword>
<evidence type="ECO:0000313" key="9">
    <source>
        <dbReference type="EMBL" id="UUX50544.1"/>
    </source>
</evidence>
<evidence type="ECO:0000256" key="1">
    <source>
        <dbReference type="ARBA" id="ARBA00004651"/>
    </source>
</evidence>
<organism evidence="9 10">
    <name type="scientific">Nisaea acidiphila</name>
    <dbReference type="NCBI Taxonomy" id="1862145"/>
    <lineage>
        <taxon>Bacteria</taxon>
        <taxon>Pseudomonadati</taxon>
        <taxon>Pseudomonadota</taxon>
        <taxon>Alphaproteobacteria</taxon>
        <taxon>Rhodospirillales</taxon>
        <taxon>Thalassobaculaceae</taxon>
        <taxon>Nisaea</taxon>
    </lineage>
</organism>
<dbReference type="AlphaFoldDB" id="A0A9J7AT87"/>
<keyword evidence="2 7" id="KW-0813">Transport</keyword>
<dbReference type="SUPFAM" id="SSF161098">
    <property type="entry name" value="MetI-like"/>
    <property type="match status" value="1"/>
</dbReference>
<dbReference type="KEGG" id="naci:NUH88_02365"/>
<feature type="transmembrane region" description="Helical" evidence="7">
    <location>
        <begin position="110"/>
        <end position="136"/>
    </location>
</feature>
<dbReference type="PANTHER" id="PTHR43386:SF26">
    <property type="entry name" value="ABC TRANSPORTER PERMEASE PROTEIN"/>
    <property type="match status" value="1"/>
</dbReference>